<gene>
    <name evidence="1" type="ORF">CDAR_96721</name>
</gene>
<proteinExistence type="predicted"/>
<dbReference type="AlphaFoldDB" id="A0AAV4QZ87"/>
<comment type="caution">
    <text evidence="1">The sequence shown here is derived from an EMBL/GenBank/DDBJ whole genome shotgun (WGS) entry which is preliminary data.</text>
</comment>
<sequence length="104" mass="11304">MGERGGGTGIVTSVEQNELFCLSHLFLLVNVSFAIGDKCHSDASFLLFEPAVYLNGHRALSGRNHGVCSFRGNARILNVRLYVVCGGRREGFVLEDPFSRSAGE</sequence>
<name>A0AAV4QZ87_9ARAC</name>
<evidence type="ECO:0008006" key="3">
    <source>
        <dbReference type="Google" id="ProtNLM"/>
    </source>
</evidence>
<dbReference type="EMBL" id="BPLQ01005166">
    <property type="protein sequence ID" value="GIY13053.1"/>
    <property type="molecule type" value="Genomic_DNA"/>
</dbReference>
<organism evidence="1 2">
    <name type="scientific">Caerostris darwini</name>
    <dbReference type="NCBI Taxonomy" id="1538125"/>
    <lineage>
        <taxon>Eukaryota</taxon>
        <taxon>Metazoa</taxon>
        <taxon>Ecdysozoa</taxon>
        <taxon>Arthropoda</taxon>
        <taxon>Chelicerata</taxon>
        <taxon>Arachnida</taxon>
        <taxon>Araneae</taxon>
        <taxon>Araneomorphae</taxon>
        <taxon>Entelegynae</taxon>
        <taxon>Araneoidea</taxon>
        <taxon>Araneidae</taxon>
        <taxon>Caerostris</taxon>
    </lineage>
</organism>
<protein>
    <recommendedName>
        <fullName evidence="3">Secreted protein</fullName>
    </recommendedName>
</protein>
<evidence type="ECO:0000313" key="2">
    <source>
        <dbReference type="Proteomes" id="UP001054837"/>
    </source>
</evidence>
<dbReference type="Proteomes" id="UP001054837">
    <property type="component" value="Unassembled WGS sequence"/>
</dbReference>
<keyword evidence="2" id="KW-1185">Reference proteome</keyword>
<evidence type="ECO:0000313" key="1">
    <source>
        <dbReference type="EMBL" id="GIY13053.1"/>
    </source>
</evidence>
<accession>A0AAV4QZ87</accession>
<reference evidence="1 2" key="1">
    <citation type="submission" date="2021-06" db="EMBL/GenBank/DDBJ databases">
        <title>Caerostris darwini draft genome.</title>
        <authorList>
            <person name="Kono N."/>
            <person name="Arakawa K."/>
        </authorList>
    </citation>
    <scope>NUCLEOTIDE SEQUENCE [LARGE SCALE GENOMIC DNA]</scope>
</reference>